<sequence>MPSTAKKVVNPGTDSCPRDENDDVIVQMDECNSYITVYPGEVLTHSLQKVCYAIGQERSLEYTSMRACFSRHRTQFRRHGVWVSCIWRDQRRDRNDEFLHHRS</sequence>
<protein>
    <submittedName>
        <fullName evidence="1">Uncharacterized protein</fullName>
    </submittedName>
</protein>
<proteinExistence type="predicted"/>
<organism evidence="1 2">
    <name type="scientific">Clavelina lepadiformis</name>
    <name type="common">Light-bulb sea squirt</name>
    <name type="synonym">Ascidia lepadiformis</name>
    <dbReference type="NCBI Taxonomy" id="159417"/>
    <lineage>
        <taxon>Eukaryota</taxon>
        <taxon>Metazoa</taxon>
        <taxon>Chordata</taxon>
        <taxon>Tunicata</taxon>
        <taxon>Ascidiacea</taxon>
        <taxon>Aplousobranchia</taxon>
        <taxon>Clavelinidae</taxon>
        <taxon>Clavelina</taxon>
    </lineage>
</organism>
<comment type="caution">
    <text evidence="1">The sequence shown here is derived from an EMBL/GenBank/DDBJ whole genome shotgun (WGS) entry which is preliminary data.</text>
</comment>
<dbReference type="EMBL" id="CAWYQH010000035">
    <property type="protein sequence ID" value="CAK8676710.1"/>
    <property type="molecule type" value="Genomic_DNA"/>
</dbReference>
<evidence type="ECO:0000313" key="2">
    <source>
        <dbReference type="Proteomes" id="UP001642483"/>
    </source>
</evidence>
<name>A0ABP0FE30_CLALP</name>
<dbReference type="Proteomes" id="UP001642483">
    <property type="component" value="Unassembled WGS sequence"/>
</dbReference>
<accession>A0ABP0FE30</accession>
<reference evidence="1 2" key="1">
    <citation type="submission" date="2024-02" db="EMBL/GenBank/DDBJ databases">
        <authorList>
            <person name="Daric V."/>
            <person name="Darras S."/>
        </authorList>
    </citation>
    <scope>NUCLEOTIDE SEQUENCE [LARGE SCALE GENOMIC DNA]</scope>
</reference>
<gene>
    <name evidence="1" type="ORF">CVLEPA_LOCUS6158</name>
</gene>
<keyword evidence="2" id="KW-1185">Reference proteome</keyword>
<evidence type="ECO:0000313" key="1">
    <source>
        <dbReference type="EMBL" id="CAK8676710.1"/>
    </source>
</evidence>